<dbReference type="Gene3D" id="1.20.81.30">
    <property type="entry name" value="Type II secretion system (T2SS), domain F"/>
    <property type="match status" value="1"/>
</dbReference>
<dbReference type="AlphaFoldDB" id="A0A4V1LGJ5"/>
<gene>
    <name evidence="8" type="ORF">DS745_08725</name>
</gene>
<evidence type="ECO:0000256" key="2">
    <source>
        <dbReference type="ARBA" id="ARBA00022475"/>
    </source>
</evidence>
<dbReference type="OrthoDB" id="9803381at2"/>
<sequence length="321" mass="36298">MEQLLLFLILISSSLLFGALFKMLLFSKKKTNQRLEHYLNLETKEESQNKKEFTFALNLRLANEVLKKKLLRKTKNKNLELLIKSSGIPIKPDEFTAFRIIGALLIGLLLNLLLGNMLFLFLGIIIGYVLPVFWVKKKHAQRLRQFNEGLPDMIVTIIGSLRAGFSFQQALKSVVDESDSPIKDEMDIVIKEMQYGRTIEEALNELKERMPSDDLDLMIQAILIQRQVGGNLATILEKIVETIRDRTKIQQQIQTLTAQGRLSGMVIGFLPIILGVVIFLINPGYISSLFTNPIGLVLVGLGLFFGILGIIFIRKVTTIEV</sequence>
<reference evidence="8 9" key="1">
    <citation type="journal article" date="2019" name="Int. J. Syst. Evol. Microbiol.">
        <title>Anaerobacillus alkaliphilus sp. nov., a novel alkaliphilic and moderately halophilic bacterium.</title>
        <authorList>
            <person name="Borsodi A.K."/>
            <person name="Aszalos J.M."/>
            <person name="Bihari P."/>
            <person name="Nagy I."/>
            <person name="Schumann P."/>
            <person name="Sproer C."/>
            <person name="Kovacs A.L."/>
            <person name="Boka K."/>
            <person name="Dobosy P."/>
            <person name="Ovari M."/>
            <person name="Szili-Kovacs T."/>
            <person name="Toth E."/>
        </authorList>
    </citation>
    <scope>NUCLEOTIDE SEQUENCE [LARGE SCALE GENOMIC DNA]</scope>
    <source>
        <strain evidence="8 9">B16-10</strain>
    </source>
</reference>
<evidence type="ECO:0000256" key="4">
    <source>
        <dbReference type="ARBA" id="ARBA00022989"/>
    </source>
</evidence>
<organism evidence="8 9">
    <name type="scientific">Anaerobacillus alkaliphilus</name>
    <dbReference type="NCBI Taxonomy" id="1548597"/>
    <lineage>
        <taxon>Bacteria</taxon>
        <taxon>Bacillati</taxon>
        <taxon>Bacillota</taxon>
        <taxon>Bacilli</taxon>
        <taxon>Bacillales</taxon>
        <taxon>Bacillaceae</taxon>
        <taxon>Anaerobacillus</taxon>
    </lineage>
</organism>
<keyword evidence="4 6" id="KW-1133">Transmembrane helix</keyword>
<dbReference type="RefSeq" id="WP_129077866.1">
    <property type="nucleotide sequence ID" value="NZ_QOUX01000030.1"/>
</dbReference>
<evidence type="ECO:0000256" key="1">
    <source>
        <dbReference type="ARBA" id="ARBA00004651"/>
    </source>
</evidence>
<comment type="subcellular location">
    <subcellularLocation>
        <location evidence="1">Cell membrane</location>
        <topology evidence="1">Multi-pass membrane protein</topology>
    </subcellularLocation>
</comment>
<dbReference type="GO" id="GO:0005886">
    <property type="term" value="C:plasma membrane"/>
    <property type="evidence" value="ECO:0007669"/>
    <property type="project" value="UniProtKB-SubCell"/>
</dbReference>
<dbReference type="PANTHER" id="PTHR35007:SF1">
    <property type="entry name" value="PILUS ASSEMBLY PROTEIN"/>
    <property type="match status" value="1"/>
</dbReference>
<feature type="domain" description="Type II secretion system protein GspF" evidence="7">
    <location>
        <begin position="157"/>
        <end position="278"/>
    </location>
</feature>
<dbReference type="Proteomes" id="UP000290649">
    <property type="component" value="Unassembled WGS sequence"/>
</dbReference>
<name>A0A4V1LGJ5_9BACI</name>
<evidence type="ECO:0000313" key="8">
    <source>
        <dbReference type="EMBL" id="RXJ01908.1"/>
    </source>
</evidence>
<proteinExistence type="predicted"/>
<dbReference type="InterPro" id="IPR042094">
    <property type="entry name" value="T2SS_GspF_sf"/>
</dbReference>
<keyword evidence="9" id="KW-1185">Reference proteome</keyword>
<evidence type="ECO:0000313" key="9">
    <source>
        <dbReference type="Proteomes" id="UP000290649"/>
    </source>
</evidence>
<keyword evidence="2" id="KW-1003">Cell membrane</keyword>
<feature type="transmembrane region" description="Helical" evidence="6">
    <location>
        <begin position="95"/>
        <end position="112"/>
    </location>
</feature>
<feature type="transmembrane region" description="Helical" evidence="6">
    <location>
        <begin position="118"/>
        <end position="135"/>
    </location>
</feature>
<feature type="transmembrane region" description="Helical" evidence="6">
    <location>
        <begin position="262"/>
        <end position="281"/>
    </location>
</feature>
<protein>
    <submittedName>
        <fullName evidence="8">Type II secretion system protein</fullName>
    </submittedName>
</protein>
<evidence type="ECO:0000256" key="3">
    <source>
        <dbReference type="ARBA" id="ARBA00022692"/>
    </source>
</evidence>
<feature type="transmembrane region" description="Helical" evidence="6">
    <location>
        <begin position="6"/>
        <end position="25"/>
    </location>
</feature>
<keyword evidence="5 6" id="KW-0472">Membrane</keyword>
<evidence type="ECO:0000256" key="5">
    <source>
        <dbReference type="ARBA" id="ARBA00023136"/>
    </source>
</evidence>
<dbReference type="Pfam" id="PF00482">
    <property type="entry name" value="T2SSF"/>
    <property type="match status" value="1"/>
</dbReference>
<dbReference type="PANTHER" id="PTHR35007">
    <property type="entry name" value="INTEGRAL MEMBRANE PROTEIN-RELATED"/>
    <property type="match status" value="1"/>
</dbReference>
<keyword evidence="3 6" id="KW-0812">Transmembrane</keyword>
<evidence type="ECO:0000256" key="6">
    <source>
        <dbReference type="SAM" id="Phobius"/>
    </source>
</evidence>
<accession>A0A4V1LGJ5</accession>
<comment type="caution">
    <text evidence="8">The sequence shown here is derived from an EMBL/GenBank/DDBJ whole genome shotgun (WGS) entry which is preliminary data.</text>
</comment>
<dbReference type="EMBL" id="QOUX01000030">
    <property type="protein sequence ID" value="RXJ01908.1"/>
    <property type="molecule type" value="Genomic_DNA"/>
</dbReference>
<dbReference type="InterPro" id="IPR018076">
    <property type="entry name" value="T2SS_GspF_dom"/>
</dbReference>
<evidence type="ECO:0000259" key="7">
    <source>
        <dbReference type="Pfam" id="PF00482"/>
    </source>
</evidence>
<feature type="transmembrane region" description="Helical" evidence="6">
    <location>
        <begin position="293"/>
        <end position="313"/>
    </location>
</feature>